<dbReference type="EC" id="2.7.1.-" evidence="7"/>
<dbReference type="RefSeq" id="WP_340363227.1">
    <property type="nucleotide sequence ID" value="NZ_JBBKZV010000004.1"/>
</dbReference>
<feature type="domain" description="Carbohydrate kinase FGGY C-terminal" evidence="6">
    <location>
        <begin position="260"/>
        <end position="447"/>
    </location>
</feature>
<comment type="caution">
    <text evidence="7">The sequence shown here is derived from an EMBL/GenBank/DDBJ whole genome shotgun (WGS) entry which is preliminary data.</text>
</comment>
<accession>A0ABU8VWI4</accession>
<dbReference type="InterPro" id="IPR043129">
    <property type="entry name" value="ATPase_NBD"/>
</dbReference>
<comment type="similarity">
    <text evidence="1 4">Belongs to the FGGY kinase family.</text>
</comment>
<dbReference type="GO" id="GO:0016301">
    <property type="term" value="F:kinase activity"/>
    <property type="evidence" value="ECO:0007669"/>
    <property type="project" value="UniProtKB-KW"/>
</dbReference>
<dbReference type="PANTHER" id="PTHR43095">
    <property type="entry name" value="SUGAR KINASE"/>
    <property type="match status" value="1"/>
</dbReference>
<gene>
    <name evidence="7" type="ORF">WKW80_08990</name>
</gene>
<dbReference type="PIRSF" id="PIRSF000538">
    <property type="entry name" value="GlpK"/>
    <property type="match status" value="1"/>
</dbReference>
<dbReference type="Proteomes" id="UP001363010">
    <property type="component" value="Unassembled WGS sequence"/>
</dbReference>
<dbReference type="InterPro" id="IPR018483">
    <property type="entry name" value="Carb_kinase_FGGY_CS"/>
</dbReference>
<dbReference type="InterPro" id="IPR018484">
    <property type="entry name" value="FGGY_N"/>
</dbReference>
<evidence type="ECO:0000256" key="2">
    <source>
        <dbReference type="ARBA" id="ARBA00022679"/>
    </source>
</evidence>
<dbReference type="CDD" id="cd07804">
    <property type="entry name" value="ASKHA_NBD_FGGY_RrXK-like"/>
    <property type="match status" value="1"/>
</dbReference>
<feature type="domain" description="Carbohydrate kinase FGGY N-terminal" evidence="5">
    <location>
        <begin position="5"/>
        <end position="248"/>
    </location>
</feature>
<dbReference type="InterPro" id="IPR050406">
    <property type="entry name" value="FGGY_Carb_Kinase"/>
</dbReference>
<evidence type="ECO:0000256" key="4">
    <source>
        <dbReference type="RuleBase" id="RU003733"/>
    </source>
</evidence>
<dbReference type="EMBL" id="JBBKZV010000004">
    <property type="protein sequence ID" value="MEJ8822175.1"/>
    <property type="molecule type" value="Genomic_DNA"/>
</dbReference>
<evidence type="ECO:0000256" key="3">
    <source>
        <dbReference type="ARBA" id="ARBA00022777"/>
    </source>
</evidence>
<evidence type="ECO:0000256" key="1">
    <source>
        <dbReference type="ARBA" id="ARBA00009156"/>
    </source>
</evidence>
<evidence type="ECO:0000313" key="7">
    <source>
        <dbReference type="EMBL" id="MEJ8822175.1"/>
    </source>
</evidence>
<dbReference type="InterPro" id="IPR000577">
    <property type="entry name" value="Carb_kinase_FGGY"/>
</dbReference>
<dbReference type="Pfam" id="PF00370">
    <property type="entry name" value="FGGY_N"/>
    <property type="match status" value="1"/>
</dbReference>
<dbReference type="Gene3D" id="3.30.420.40">
    <property type="match status" value="2"/>
</dbReference>
<evidence type="ECO:0000313" key="8">
    <source>
        <dbReference type="Proteomes" id="UP001363010"/>
    </source>
</evidence>
<dbReference type="SUPFAM" id="SSF53067">
    <property type="entry name" value="Actin-like ATPase domain"/>
    <property type="match status" value="2"/>
</dbReference>
<protein>
    <submittedName>
        <fullName evidence="7">FGGY-family carbohydrate kinase</fullName>
        <ecNumber evidence="7">2.7.1.-</ecNumber>
    </submittedName>
</protein>
<name>A0ABU8VWI4_9BURK</name>
<reference evidence="7 8" key="1">
    <citation type="submission" date="2024-03" db="EMBL/GenBank/DDBJ databases">
        <title>Novel species of the genus Variovorax.</title>
        <authorList>
            <person name="Liu Q."/>
            <person name="Xin Y.-H."/>
        </authorList>
    </citation>
    <scope>NUCLEOTIDE SEQUENCE [LARGE SCALE GENOMIC DNA]</scope>
    <source>
        <strain evidence="7 8">KACC 18501</strain>
    </source>
</reference>
<evidence type="ECO:0000259" key="6">
    <source>
        <dbReference type="Pfam" id="PF02782"/>
    </source>
</evidence>
<dbReference type="PANTHER" id="PTHR43095:SF5">
    <property type="entry name" value="XYLULOSE KINASE"/>
    <property type="match status" value="1"/>
</dbReference>
<evidence type="ECO:0000259" key="5">
    <source>
        <dbReference type="Pfam" id="PF00370"/>
    </source>
</evidence>
<sequence length="503" mass="53992">MGSHLLGIDVGTFSSKAALVTPAGEVLRAAVLPHGISTPAPGHVEQDADGIWWHDVCALCRQLLDGAPYGRNDVAAVAVSAIGPCLLPLDAAGQPLRPGILYGVDVRATDEIAELDALIGREQVRQFSLMSLTSQAIGPKIRWLRKHEPDVWRRTHRLTTASAYLVWRLTGEHRIDRHTASHFMPLYDPRTGEWDERHAHHVAPASMLPAPGWSDDIAGTVTQAAAQATGLAVGTPVAVGAVDALSEAISVGVVHPGDLMVMYGSTTFFILVQSEPTPDERMWTVAGAYPGQFNLAAGMSTTGSLTRWFQDQLARDLPEGDAGALFEAAARVEPGAGGLVFLPYFSGERTPLNDPQARGVIAGLSLAHTRDQLFRAILEGVACGVRHNIDTLAHLGAQTRRVVAVGGGAQTDTWLQIVSDVSGLRQEVPTITLGACYGDAFLAGCAAGILRREQITDWVKPGRIIEPATALRPTYDTLYRDYLDLYQDSRRVVHRLASRQGSA</sequence>
<keyword evidence="8" id="KW-1185">Reference proteome</keyword>
<dbReference type="Pfam" id="PF02782">
    <property type="entry name" value="FGGY_C"/>
    <property type="match status" value="1"/>
</dbReference>
<keyword evidence="3 4" id="KW-0418">Kinase</keyword>
<keyword evidence="2 4" id="KW-0808">Transferase</keyword>
<dbReference type="PROSITE" id="PS00445">
    <property type="entry name" value="FGGY_KINASES_2"/>
    <property type="match status" value="1"/>
</dbReference>
<organism evidence="7 8">
    <name type="scientific">Variovorax humicola</name>
    <dbReference type="NCBI Taxonomy" id="1769758"/>
    <lineage>
        <taxon>Bacteria</taxon>
        <taxon>Pseudomonadati</taxon>
        <taxon>Pseudomonadota</taxon>
        <taxon>Betaproteobacteria</taxon>
        <taxon>Burkholderiales</taxon>
        <taxon>Comamonadaceae</taxon>
        <taxon>Variovorax</taxon>
    </lineage>
</organism>
<proteinExistence type="inferred from homology"/>
<dbReference type="InterPro" id="IPR018485">
    <property type="entry name" value="FGGY_C"/>
</dbReference>